<evidence type="ECO:0000256" key="9">
    <source>
        <dbReference type="ARBA" id="ARBA00023303"/>
    </source>
</evidence>
<keyword evidence="8" id="KW-0868">Chloride</keyword>
<evidence type="ECO:0000256" key="8">
    <source>
        <dbReference type="ARBA" id="ARBA00023214"/>
    </source>
</evidence>
<evidence type="ECO:0000256" key="5">
    <source>
        <dbReference type="ARBA" id="ARBA00023065"/>
    </source>
</evidence>
<dbReference type="PRINTS" id="PR00762">
    <property type="entry name" value="CLCHANNEL"/>
</dbReference>
<feature type="transmembrane region" description="Helical" evidence="10">
    <location>
        <begin position="228"/>
        <end position="250"/>
    </location>
</feature>
<dbReference type="SUPFAM" id="SSF54631">
    <property type="entry name" value="CBS-domain pair"/>
    <property type="match status" value="1"/>
</dbReference>
<keyword evidence="5" id="KW-0406">Ion transport</keyword>
<dbReference type="Pfam" id="PF00654">
    <property type="entry name" value="Voltage_CLC"/>
    <property type="match status" value="1"/>
</dbReference>
<dbReference type="GO" id="GO:0005254">
    <property type="term" value="F:chloride channel activity"/>
    <property type="evidence" value="ECO:0007669"/>
    <property type="project" value="UniProtKB-KW"/>
</dbReference>
<evidence type="ECO:0000256" key="10">
    <source>
        <dbReference type="SAM" id="Phobius"/>
    </source>
</evidence>
<accession>A0A1J5SEQ4</accession>
<evidence type="ECO:0000256" key="4">
    <source>
        <dbReference type="ARBA" id="ARBA00022989"/>
    </source>
</evidence>
<feature type="transmembrane region" description="Helical" evidence="10">
    <location>
        <begin position="163"/>
        <end position="187"/>
    </location>
</feature>
<feature type="transmembrane region" description="Helical" evidence="10">
    <location>
        <begin position="361"/>
        <end position="386"/>
    </location>
</feature>
<comment type="caution">
    <text evidence="12">The sequence shown here is derived from an EMBL/GenBank/DDBJ whole genome shotgun (WGS) entry which is preliminary data.</text>
</comment>
<feature type="transmembrane region" description="Helical" evidence="10">
    <location>
        <begin position="65"/>
        <end position="84"/>
    </location>
</feature>
<evidence type="ECO:0000256" key="3">
    <source>
        <dbReference type="ARBA" id="ARBA00022692"/>
    </source>
</evidence>
<dbReference type="InterPro" id="IPR050368">
    <property type="entry name" value="ClC-type_chloride_channel"/>
</dbReference>
<dbReference type="SUPFAM" id="SSF81340">
    <property type="entry name" value="Clc chloride channel"/>
    <property type="match status" value="1"/>
</dbReference>
<dbReference type="InterPro" id="IPR046342">
    <property type="entry name" value="CBS_dom_sf"/>
</dbReference>
<dbReference type="EMBL" id="MLJW01000041">
    <property type="protein sequence ID" value="OIR06879.1"/>
    <property type="molecule type" value="Genomic_DNA"/>
</dbReference>
<dbReference type="Pfam" id="PF00571">
    <property type="entry name" value="CBS"/>
    <property type="match status" value="2"/>
</dbReference>
<evidence type="ECO:0000256" key="7">
    <source>
        <dbReference type="ARBA" id="ARBA00023173"/>
    </source>
</evidence>
<feature type="transmembrane region" description="Helical" evidence="10">
    <location>
        <begin position="270"/>
        <end position="287"/>
    </location>
</feature>
<keyword evidence="9" id="KW-0407">Ion channel</keyword>
<evidence type="ECO:0000256" key="1">
    <source>
        <dbReference type="ARBA" id="ARBA00004141"/>
    </source>
</evidence>
<feature type="domain" description="CBS" evidence="11">
    <location>
        <begin position="447"/>
        <end position="504"/>
    </location>
</feature>
<reference evidence="12" key="1">
    <citation type="submission" date="2016-10" db="EMBL/GenBank/DDBJ databases">
        <title>Sequence of Gallionella enrichment culture.</title>
        <authorList>
            <person name="Poehlein A."/>
            <person name="Muehling M."/>
            <person name="Daniel R."/>
        </authorList>
    </citation>
    <scope>NUCLEOTIDE SEQUENCE</scope>
</reference>
<feature type="transmembrane region" description="Helical" evidence="10">
    <location>
        <begin position="199"/>
        <end position="216"/>
    </location>
</feature>
<evidence type="ECO:0000256" key="2">
    <source>
        <dbReference type="ARBA" id="ARBA00022448"/>
    </source>
</evidence>
<keyword evidence="7" id="KW-0869">Chloride channel</keyword>
<dbReference type="PANTHER" id="PTHR43427">
    <property type="entry name" value="CHLORIDE CHANNEL PROTEIN CLC-E"/>
    <property type="match status" value="1"/>
</dbReference>
<proteinExistence type="predicted"/>
<evidence type="ECO:0000313" key="12">
    <source>
        <dbReference type="EMBL" id="OIR06879.1"/>
    </source>
</evidence>
<gene>
    <name evidence="12" type="primary">clcA_4</name>
    <name evidence="12" type="ORF">GALL_111290</name>
</gene>
<feature type="transmembrane region" description="Helical" evidence="10">
    <location>
        <begin position="307"/>
        <end position="329"/>
    </location>
</feature>
<dbReference type="InterPro" id="IPR014743">
    <property type="entry name" value="Cl-channel_core"/>
</dbReference>
<dbReference type="CDD" id="cd00400">
    <property type="entry name" value="Voltage_gated_ClC"/>
    <property type="match status" value="1"/>
</dbReference>
<evidence type="ECO:0000259" key="11">
    <source>
        <dbReference type="PROSITE" id="PS51371"/>
    </source>
</evidence>
<keyword evidence="2" id="KW-0813">Transport</keyword>
<dbReference type="PANTHER" id="PTHR43427:SF6">
    <property type="entry name" value="CHLORIDE CHANNEL PROTEIN CLC-E"/>
    <property type="match status" value="1"/>
</dbReference>
<keyword evidence="6 10" id="KW-0472">Membrane</keyword>
<feature type="transmembrane region" description="Helical" evidence="10">
    <location>
        <begin position="392"/>
        <end position="411"/>
    </location>
</feature>
<name>A0A1J5SEQ4_9ZZZZ</name>
<sequence length="581" mass="61193">MHKEDSRRDFAADARLLRIAVIAAVIGALATVTAYLLLHLIYFFTNLFFFQRLSDAIHSPATNTLGLWVIVVPVIGGLIIGLMARFGSEQIRGHGIPEAIETILFGKSTMSPKIAVLKPLSSGIAIGSGGPFGAEGPIIMTGGALGSLIGQYFHITGAERKTLLVAGAAAGMTAVFGTPIAAVLLAVELLLFELRPRSLLPVAIACAVAGFARPLLLGAGPLFPLQTLPVGVPALLSCVLAGVAAGALSWMLSTSLYRVEDLFGRLPIHWMWWPALGGVAVGIGGYLQPRALGVGYDVIGDLLQNHLALDAVLALLLCKAAMWVIALGSGTSGGVLAPLLMMGAGLGVLLGPLLPGGDPGLWPLVFMAATLGGMMRAPIMAAMFAFELTQDANALLPLLTASAVAYGFTVLTMPRSILTEKIARRGYHIYREYGIDPLERHSVAEVMTREVKAMAAQTTIGEALAGHFGARQLYRAFPVVREGQFIGMVDRATLLAGQQNPAAERVGDLFAAGDPDVAFPDETCRAVAIRLAVHGLERLAVVADAQSRRLVGIVSRSDLVKPSLALFAEEHQYQTVRGAPK</sequence>
<protein>
    <submittedName>
        <fullName evidence="12">H(+)/Cl(-) exchange transporter ClcA</fullName>
    </submittedName>
</protein>
<dbReference type="InterPro" id="IPR000644">
    <property type="entry name" value="CBS_dom"/>
</dbReference>
<dbReference type="Gene3D" id="3.10.580.10">
    <property type="entry name" value="CBS-domain"/>
    <property type="match status" value="1"/>
</dbReference>
<keyword evidence="4 10" id="KW-1133">Transmembrane helix</keyword>
<comment type="subcellular location">
    <subcellularLocation>
        <location evidence="1">Membrane</location>
        <topology evidence="1">Multi-pass membrane protein</topology>
    </subcellularLocation>
</comment>
<dbReference type="InterPro" id="IPR001807">
    <property type="entry name" value="ClC"/>
</dbReference>
<dbReference type="GO" id="GO:0034707">
    <property type="term" value="C:chloride channel complex"/>
    <property type="evidence" value="ECO:0007669"/>
    <property type="project" value="UniProtKB-KW"/>
</dbReference>
<organism evidence="12">
    <name type="scientific">mine drainage metagenome</name>
    <dbReference type="NCBI Taxonomy" id="410659"/>
    <lineage>
        <taxon>unclassified sequences</taxon>
        <taxon>metagenomes</taxon>
        <taxon>ecological metagenomes</taxon>
    </lineage>
</organism>
<dbReference type="PROSITE" id="PS51371">
    <property type="entry name" value="CBS"/>
    <property type="match status" value="1"/>
</dbReference>
<feature type="transmembrane region" description="Helical" evidence="10">
    <location>
        <begin position="335"/>
        <end position="354"/>
    </location>
</feature>
<feature type="transmembrane region" description="Helical" evidence="10">
    <location>
        <begin position="21"/>
        <end position="45"/>
    </location>
</feature>
<dbReference type="AlphaFoldDB" id="A0A1J5SEQ4"/>
<evidence type="ECO:0000256" key="6">
    <source>
        <dbReference type="ARBA" id="ARBA00023136"/>
    </source>
</evidence>
<dbReference type="Gene3D" id="1.10.3080.10">
    <property type="entry name" value="Clc chloride channel"/>
    <property type="match status" value="1"/>
</dbReference>
<keyword evidence="3 10" id="KW-0812">Transmembrane</keyword>